<reference evidence="1" key="1">
    <citation type="submission" date="2023-04" db="EMBL/GenBank/DDBJ databases">
        <title>A chromosome-level genome assembly of the parasitoid wasp Eretmocerus hayati.</title>
        <authorList>
            <person name="Zhong Y."/>
            <person name="Liu S."/>
            <person name="Liu Y."/>
        </authorList>
    </citation>
    <scope>NUCLEOTIDE SEQUENCE</scope>
    <source>
        <strain evidence="1">ZJU_SS_LIU_2023</strain>
    </source>
</reference>
<accession>A0ACC2N5V2</accession>
<dbReference type="EMBL" id="CM056744">
    <property type="protein sequence ID" value="KAJ8665025.1"/>
    <property type="molecule type" value="Genomic_DNA"/>
</dbReference>
<comment type="caution">
    <text evidence="1">The sequence shown here is derived from an EMBL/GenBank/DDBJ whole genome shotgun (WGS) entry which is preliminary data.</text>
</comment>
<evidence type="ECO:0000313" key="2">
    <source>
        <dbReference type="Proteomes" id="UP001239111"/>
    </source>
</evidence>
<name>A0ACC2N5V2_9HYME</name>
<sequence length="568" mass="60722">MLKARLKSKREIDEHCRFLTKSPVIVSDAQRCADLCTSCNGVVSFIDNRCECKIEPDDDEGTECLVRMRRQAAELGINLVSCGDQRSTRCTVGSKHHAYNSNQIEHVAKYFENKGPMTGSVFIAPPFNKKSGDCVGSSPVSTPVEDNVANQQPETLSLPYQQMVSLQQFPQQFIITAVPPQQLLAKTVSSPNSRSSCSGTVGSPGPQQSPSHIITQPPETLSNPGPSDKVSSPLSSPRVGTAQAPPTPARQMVATAQAPPTPARQMVGAAPQPAQAVMAPVQQVPIGTSMQPYLMKALSAQLSQPMLGIPQAIHTIGSTPGISELVGAPAHLLNVFMRRMGFEPMQMASNPGQRDITENVGTTLENDDESVVDNSCVGSENPTTGNQQTNPSSEPQLVPLPNPTVGNANPQNQISFLSQANTNSASGQVSYVPSMAMISSPMVGSTGPYNYMQQMPTYIVGSPFGFPYLPNNNMGSQNVGAINPSIMAAKSTPDEPSEPNTAQSNPIEPEITPQKAKKLCKKSYGQLSRKSTRGIRAASASNYDDKMDAEIERERKLQLDAESNSASV</sequence>
<proteinExistence type="predicted"/>
<organism evidence="1 2">
    <name type="scientific">Eretmocerus hayati</name>
    <dbReference type="NCBI Taxonomy" id="131215"/>
    <lineage>
        <taxon>Eukaryota</taxon>
        <taxon>Metazoa</taxon>
        <taxon>Ecdysozoa</taxon>
        <taxon>Arthropoda</taxon>
        <taxon>Hexapoda</taxon>
        <taxon>Insecta</taxon>
        <taxon>Pterygota</taxon>
        <taxon>Neoptera</taxon>
        <taxon>Endopterygota</taxon>
        <taxon>Hymenoptera</taxon>
        <taxon>Apocrita</taxon>
        <taxon>Proctotrupomorpha</taxon>
        <taxon>Chalcidoidea</taxon>
        <taxon>Aphelinidae</taxon>
        <taxon>Aphelininae</taxon>
        <taxon>Eretmocerus</taxon>
    </lineage>
</organism>
<protein>
    <submittedName>
        <fullName evidence="1">Uncharacterized protein</fullName>
    </submittedName>
</protein>
<keyword evidence="2" id="KW-1185">Reference proteome</keyword>
<gene>
    <name evidence="1" type="ORF">QAD02_006687</name>
</gene>
<dbReference type="Proteomes" id="UP001239111">
    <property type="component" value="Chromosome 4"/>
</dbReference>
<evidence type="ECO:0000313" key="1">
    <source>
        <dbReference type="EMBL" id="KAJ8665025.1"/>
    </source>
</evidence>